<keyword evidence="8" id="KW-0443">Lipid metabolism</keyword>
<evidence type="ECO:0000313" key="13">
    <source>
        <dbReference type="EMBL" id="CAA7390947.1"/>
    </source>
</evidence>
<dbReference type="GO" id="GO:0016743">
    <property type="term" value="F:carboxyl- or carbamoyltransferase activity"/>
    <property type="evidence" value="ECO:0007669"/>
    <property type="project" value="InterPro"/>
</dbReference>
<evidence type="ECO:0000256" key="2">
    <source>
        <dbReference type="ARBA" id="ARBA00011883"/>
    </source>
</evidence>
<dbReference type="GO" id="GO:2001295">
    <property type="term" value="P:malonyl-CoA biosynthetic process"/>
    <property type="evidence" value="ECO:0007669"/>
    <property type="project" value="UniProtKB-UniPathway"/>
</dbReference>
<dbReference type="EMBL" id="LR746265">
    <property type="protein sequence ID" value="CAA7390947.1"/>
    <property type="molecule type" value="Genomic_DNA"/>
</dbReference>
<proteinExistence type="inferred from homology"/>
<dbReference type="GO" id="GO:0003989">
    <property type="term" value="F:acetyl-CoA carboxylase activity"/>
    <property type="evidence" value="ECO:0007669"/>
    <property type="project" value="InterPro"/>
</dbReference>
<dbReference type="NCBIfam" id="NF041504">
    <property type="entry name" value="AccA_sub"/>
    <property type="match status" value="1"/>
</dbReference>
<accession>A0A7I8K214</accession>
<evidence type="ECO:0000259" key="12">
    <source>
        <dbReference type="PROSITE" id="PS50989"/>
    </source>
</evidence>
<dbReference type="NCBIfam" id="TIGR00513">
    <property type="entry name" value="accA"/>
    <property type="match status" value="1"/>
</dbReference>
<keyword evidence="11" id="KW-0175">Coiled coil</keyword>
<feature type="coiled-coil region" evidence="11">
    <location>
        <begin position="663"/>
        <end position="690"/>
    </location>
</feature>
<evidence type="ECO:0000313" key="14">
    <source>
        <dbReference type="Proteomes" id="UP000663760"/>
    </source>
</evidence>
<organism evidence="13 14">
    <name type="scientific">Spirodela intermedia</name>
    <name type="common">Intermediate duckweed</name>
    <dbReference type="NCBI Taxonomy" id="51605"/>
    <lineage>
        <taxon>Eukaryota</taxon>
        <taxon>Viridiplantae</taxon>
        <taxon>Streptophyta</taxon>
        <taxon>Embryophyta</taxon>
        <taxon>Tracheophyta</taxon>
        <taxon>Spermatophyta</taxon>
        <taxon>Magnoliopsida</taxon>
        <taxon>Liliopsida</taxon>
        <taxon>Araceae</taxon>
        <taxon>Lemnoideae</taxon>
        <taxon>Spirodela</taxon>
    </lineage>
</organism>
<protein>
    <recommendedName>
        <fullName evidence="2">acetyl-CoA carboxytransferase</fullName>
        <ecNumber evidence="2">2.1.3.15</ecNumber>
    </recommendedName>
</protein>
<dbReference type="Pfam" id="PF03255">
    <property type="entry name" value="ACCA"/>
    <property type="match status" value="1"/>
</dbReference>
<dbReference type="EC" id="2.1.3.15" evidence="2"/>
<dbReference type="SUPFAM" id="SSF52096">
    <property type="entry name" value="ClpP/crotonase"/>
    <property type="match status" value="1"/>
</dbReference>
<reference evidence="13" key="1">
    <citation type="submission" date="2020-02" db="EMBL/GenBank/DDBJ databases">
        <authorList>
            <person name="Scholz U."/>
            <person name="Mascher M."/>
            <person name="Fiebig A."/>
        </authorList>
    </citation>
    <scope>NUCLEOTIDE SEQUENCE</scope>
</reference>
<dbReference type="PANTHER" id="PTHR42853:SF3">
    <property type="entry name" value="ACETYL-COENZYME A CARBOXYLASE CARBOXYL TRANSFERASE SUBUNIT ALPHA, CHLOROPLASTIC"/>
    <property type="match status" value="1"/>
</dbReference>
<dbReference type="Proteomes" id="UP000663760">
    <property type="component" value="Chromosome 2"/>
</dbReference>
<keyword evidence="6" id="KW-0276">Fatty acid metabolism</keyword>
<dbReference type="Gene3D" id="3.90.226.10">
    <property type="entry name" value="2-enoyl-CoA Hydratase, Chain A, domain 1"/>
    <property type="match status" value="1"/>
</dbReference>
<feature type="domain" description="CoA carboxyltransferase C-terminal" evidence="12">
    <location>
        <begin position="142"/>
        <end position="396"/>
    </location>
</feature>
<comment type="catalytic activity">
    <reaction evidence="10">
        <text>N(6)-carboxybiotinyl-L-lysyl-[protein] + acetyl-CoA = N(6)-biotinyl-L-lysyl-[protein] + malonyl-CoA</text>
        <dbReference type="Rhea" id="RHEA:54728"/>
        <dbReference type="Rhea" id="RHEA-COMP:10505"/>
        <dbReference type="Rhea" id="RHEA-COMP:10506"/>
        <dbReference type="ChEBI" id="CHEBI:57288"/>
        <dbReference type="ChEBI" id="CHEBI:57384"/>
        <dbReference type="ChEBI" id="CHEBI:83144"/>
        <dbReference type="ChEBI" id="CHEBI:83145"/>
        <dbReference type="EC" id="2.1.3.15"/>
    </reaction>
</comment>
<keyword evidence="9" id="KW-0275">Fatty acid biosynthesis</keyword>
<keyword evidence="5" id="KW-0547">Nucleotide-binding</keyword>
<keyword evidence="14" id="KW-1185">Reference proteome</keyword>
<dbReference type="NCBIfam" id="NF004344">
    <property type="entry name" value="PRK05724.1"/>
    <property type="match status" value="1"/>
</dbReference>
<evidence type="ECO:0000256" key="11">
    <source>
        <dbReference type="SAM" id="Coils"/>
    </source>
</evidence>
<dbReference type="InterPro" id="IPR001095">
    <property type="entry name" value="Acetyl_CoA_COase_a_su"/>
</dbReference>
<dbReference type="InterPro" id="IPR011763">
    <property type="entry name" value="COA_CT_C"/>
</dbReference>
<evidence type="ECO:0000256" key="1">
    <source>
        <dbReference type="ARBA" id="ARBA00004956"/>
    </source>
</evidence>
<dbReference type="UniPathway" id="UPA00655">
    <property type="reaction ID" value="UER00711"/>
</dbReference>
<evidence type="ECO:0000256" key="9">
    <source>
        <dbReference type="ARBA" id="ARBA00023160"/>
    </source>
</evidence>
<evidence type="ECO:0000256" key="4">
    <source>
        <dbReference type="ARBA" id="ARBA00022679"/>
    </source>
</evidence>
<dbReference type="PROSITE" id="PS50989">
    <property type="entry name" value="COA_CT_CTER"/>
    <property type="match status" value="1"/>
</dbReference>
<dbReference type="PRINTS" id="PR01069">
    <property type="entry name" value="ACCCTRFRASEA"/>
</dbReference>
<evidence type="ECO:0000256" key="7">
    <source>
        <dbReference type="ARBA" id="ARBA00022840"/>
    </source>
</evidence>
<dbReference type="OrthoDB" id="196847at2759"/>
<dbReference type="InterPro" id="IPR029045">
    <property type="entry name" value="ClpP/crotonase-like_dom_sf"/>
</dbReference>
<evidence type="ECO:0000256" key="3">
    <source>
        <dbReference type="ARBA" id="ARBA00022516"/>
    </source>
</evidence>
<gene>
    <name evidence="13" type="ORF">SI8410_02002353</name>
</gene>
<keyword evidence="3" id="KW-0444">Lipid biosynthesis</keyword>
<evidence type="ECO:0000256" key="10">
    <source>
        <dbReference type="ARBA" id="ARBA00049152"/>
    </source>
</evidence>
<dbReference type="AlphaFoldDB" id="A0A7I8K214"/>
<evidence type="ECO:0000256" key="6">
    <source>
        <dbReference type="ARBA" id="ARBA00022832"/>
    </source>
</evidence>
<comment type="pathway">
    <text evidence="1">Lipid metabolism; malonyl-CoA biosynthesis; malonyl-CoA from acetyl-CoA: step 1/1.</text>
</comment>
<evidence type="ECO:0000256" key="8">
    <source>
        <dbReference type="ARBA" id="ARBA00023098"/>
    </source>
</evidence>
<dbReference type="GO" id="GO:0005524">
    <property type="term" value="F:ATP binding"/>
    <property type="evidence" value="ECO:0007669"/>
    <property type="project" value="UniProtKB-KW"/>
</dbReference>
<keyword evidence="4" id="KW-0808">Transferase</keyword>
<name>A0A7I8K214_SPIIN</name>
<evidence type="ECO:0000256" key="5">
    <source>
        <dbReference type="ARBA" id="ARBA00022741"/>
    </source>
</evidence>
<dbReference type="GO" id="GO:0009317">
    <property type="term" value="C:acetyl-CoA carboxylase complex"/>
    <property type="evidence" value="ECO:0007669"/>
    <property type="project" value="InterPro"/>
</dbReference>
<dbReference type="PANTHER" id="PTHR42853">
    <property type="entry name" value="ACETYL-COENZYME A CARBOXYLASE CARBOXYL TRANSFERASE SUBUNIT ALPHA"/>
    <property type="match status" value="1"/>
</dbReference>
<keyword evidence="7" id="KW-0067">ATP-binding</keyword>
<feature type="coiled-coil region" evidence="11">
    <location>
        <begin position="602"/>
        <end position="633"/>
    </location>
</feature>
<dbReference type="HAMAP" id="MF_00823">
    <property type="entry name" value="AcetylCoA_CT_alpha"/>
    <property type="match status" value="1"/>
</dbReference>
<dbReference type="GO" id="GO:0006633">
    <property type="term" value="P:fatty acid biosynthetic process"/>
    <property type="evidence" value="ECO:0007669"/>
    <property type="project" value="UniProtKB-KW"/>
</dbReference>
<sequence>MTSLSMSVALNGGEGCRFLSGSHFFTKIDFNVSDLSNSLCKAFYGVRLNHLERYRVRRRCRFCVFSRIRKGQKHEYPWPGDIDPNLRSGHLNYLSHFKPLAEKPKPVTLDFEKPLVDLEKKIIDVRKMADETGLDFSDQINSLENKYQQALKDLYTHLTPIQRLSIARHPNRPTFLDHILNITDKWVELHGDRSGYDDPAIVTGIGSMGGKRYMFMGHQKGRNTKENIQRNFGMPTPHGYRKALRMMKYADHHGFPIVTFIDTPGAFADLKSEELGQGEAIAQNLRTMFGLKVPIITVVIGEGGSGGALAIGCSNKLFMLENSVFYVASPEACAAILWKSSKAAPKAAEKLKITSTELCKLKIADEVIPEPLGGAHTDPAWTSQQIKLAVIKAVEELSGLDTEGLLSHRHHKFRQLGGFIEADTVEPERKRSMKKKEAGIVQTTAELEAEIENLKKKARESKGSKPPGPTISDEVMENLRREVDKEMTEAFISMGLQEKLEAIKMELSKSSTASESALSPNVKERADKLAQEFNLALSRPGSYLGLKQKLETLTEASRLLEQQAKGESLKREINARLQEQMKGRMEILRMAREKVTRGEQLDESLTEEVETAKEELKEMLKSAKLEVIALGKKKLPSAPPDLEERIAQADLLIGEEIQRAVEAGGLREKINELKEEMKSANRERALELEKEIRERIVAVIDSEELKKKLESLTVDPQLHASPLVDNGRG</sequence>